<dbReference type="Proteomes" id="UP000289738">
    <property type="component" value="Chromosome A06"/>
</dbReference>
<reference evidence="1 2" key="1">
    <citation type="submission" date="2019-01" db="EMBL/GenBank/DDBJ databases">
        <title>Sequencing of cultivated peanut Arachis hypogaea provides insights into genome evolution and oil improvement.</title>
        <authorList>
            <person name="Chen X."/>
        </authorList>
    </citation>
    <scope>NUCLEOTIDE SEQUENCE [LARGE SCALE GENOMIC DNA]</scope>
    <source>
        <strain evidence="2">cv. Fuhuasheng</strain>
        <tissue evidence="1">Leaves</tissue>
    </source>
</reference>
<dbReference type="EMBL" id="SDMP01000006">
    <property type="protein sequence ID" value="RYR53858.1"/>
    <property type="molecule type" value="Genomic_DNA"/>
</dbReference>
<evidence type="ECO:0000313" key="2">
    <source>
        <dbReference type="Proteomes" id="UP000289738"/>
    </source>
</evidence>
<accession>A0A445CSG4</accession>
<name>A0A445CSG4_ARAHY</name>
<organism evidence="1 2">
    <name type="scientific">Arachis hypogaea</name>
    <name type="common">Peanut</name>
    <dbReference type="NCBI Taxonomy" id="3818"/>
    <lineage>
        <taxon>Eukaryota</taxon>
        <taxon>Viridiplantae</taxon>
        <taxon>Streptophyta</taxon>
        <taxon>Embryophyta</taxon>
        <taxon>Tracheophyta</taxon>
        <taxon>Spermatophyta</taxon>
        <taxon>Magnoliopsida</taxon>
        <taxon>eudicotyledons</taxon>
        <taxon>Gunneridae</taxon>
        <taxon>Pentapetalae</taxon>
        <taxon>rosids</taxon>
        <taxon>fabids</taxon>
        <taxon>Fabales</taxon>
        <taxon>Fabaceae</taxon>
        <taxon>Papilionoideae</taxon>
        <taxon>50 kb inversion clade</taxon>
        <taxon>dalbergioids sensu lato</taxon>
        <taxon>Dalbergieae</taxon>
        <taxon>Pterocarpus clade</taxon>
        <taxon>Arachis</taxon>
    </lineage>
</organism>
<dbReference type="AlphaFoldDB" id="A0A445CSG4"/>
<protein>
    <submittedName>
        <fullName evidence="1">Uncharacterized protein</fullName>
    </submittedName>
</protein>
<proteinExistence type="predicted"/>
<comment type="caution">
    <text evidence="1">The sequence shown here is derived from an EMBL/GenBank/DDBJ whole genome shotgun (WGS) entry which is preliminary data.</text>
</comment>
<keyword evidence="2" id="KW-1185">Reference proteome</keyword>
<evidence type="ECO:0000313" key="1">
    <source>
        <dbReference type="EMBL" id="RYR53858.1"/>
    </source>
</evidence>
<sequence>MDSNLSRSPLFGRDEKHMKEREHAYFFLTRSREQREREFDAANFHTVIPCATKSPIKAQFHHMYTHEKFKEVQAQFKGMVNCITRSTHFTLDFTSYEVVE</sequence>
<gene>
    <name evidence="1" type="ORF">Ahy_A06g029107</name>
</gene>